<feature type="region of interest" description="Disordered" evidence="1">
    <location>
        <begin position="215"/>
        <end position="245"/>
    </location>
</feature>
<feature type="region of interest" description="Disordered" evidence="1">
    <location>
        <begin position="165"/>
        <end position="191"/>
    </location>
</feature>
<reference evidence="3" key="1">
    <citation type="submission" date="2017-03" db="EMBL/GenBank/DDBJ databases">
        <title>Genomes of endolithic fungi from Antarctica.</title>
        <authorList>
            <person name="Coleine C."/>
            <person name="Masonjones S."/>
            <person name="Stajich J.E."/>
        </authorList>
    </citation>
    <scope>NUCLEOTIDE SEQUENCE [LARGE SCALE GENOMIC DNA]</scope>
    <source>
        <strain evidence="3">CCFEE 5527</strain>
    </source>
</reference>
<feature type="compositionally biased region" description="Polar residues" evidence="1">
    <location>
        <begin position="215"/>
        <end position="224"/>
    </location>
</feature>
<evidence type="ECO:0000313" key="3">
    <source>
        <dbReference type="Proteomes" id="UP000192596"/>
    </source>
</evidence>
<protein>
    <submittedName>
        <fullName evidence="2">Uncharacterized protein</fullName>
    </submittedName>
</protein>
<dbReference type="InParanoid" id="A0A1V8SV05"/>
<comment type="caution">
    <text evidence="2">The sequence shown here is derived from an EMBL/GenBank/DDBJ whole genome shotgun (WGS) entry which is preliminary data.</text>
</comment>
<accession>A0A1V8SV05</accession>
<dbReference type="AlphaFoldDB" id="A0A1V8SV05"/>
<name>A0A1V8SV05_9PEZI</name>
<gene>
    <name evidence="2" type="ORF">B0A48_11163</name>
</gene>
<feature type="compositionally biased region" description="Basic and acidic residues" evidence="1">
    <location>
        <begin position="225"/>
        <end position="238"/>
    </location>
</feature>
<feature type="compositionally biased region" description="Polar residues" evidence="1">
    <location>
        <begin position="165"/>
        <end position="188"/>
    </location>
</feature>
<feature type="region of interest" description="Disordered" evidence="1">
    <location>
        <begin position="26"/>
        <end position="74"/>
    </location>
</feature>
<organism evidence="2 3">
    <name type="scientific">Cryoendolithus antarcticus</name>
    <dbReference type="NCBI Taxonomy" id="1507870"/>
    <lineage>
        <taxon>Eukaryota</taxon>
        <taxon>Fungi</taxon>
        <taxon>Dikarya</taxon>
        <taxon>Ascomycota</taxon>
        <taxon>Pezizomycotina</taxon>
        <taxon>Dothideomycetes</taxon>
        <taxon>Dothideomycetidae</taxon>
        <taxon>Cladosporiales</taxon>
        <taxon>Cladosporiaceae</taxon>
        <taxon>Cryoendolithus</taxon>
    </lineage>
</organism>
<sequence length="286" mass="31721">MQSPSMAPAWFSSPLQAYSSPFGAYTPAVRSPLSRTEPKPDHRSFNFGSHSSPLAARSSIMSSSENEPRSAERVIRPAWSQRAIKKAPVATGDELKEKRRKIFLNKVKDSRDDARFEKMGDDIQRLEFVREQKRWEAEQAQSAPLETMEESDEDLMGWEADKQAPQSNLDLPTYNNASPGLHIPTSSPEAEAEMIAMREQEELDALLDFLPEQTAHQSTGTSDHTSGRDETMSEHFGSDDEGFDEMFDDFVLDDLEPSASQNFGMAAASLAGETAVGFGGEDMDMS</sequence>
<dbReference type="EMBL" id="NAJO01000026">
    <property type="protein sequence ID" value="OQO02880.1"/>
    <property type="molecule type" value="Genomic_DNA"/>
</dbReference>
<keyword evidence="3" id="KW-1185">Reference proteome</keyword>
<dbReference type="STRING" id="1507870.A0A1V8SV05"/>
<dbReference type="Proteomes" id="UP000192596">
    <property type="component" value="Unassembled WGS sequence"/>
</dbReference>
<dbReference type="OrthoDB" id="5279705at2759"/>
<evidence type="ECO:0000256" key="1">
    <source>
        <dbReference type="SAM" id="MobiDB-lite"/>
    </source>
</evidence>
<proteinExistence type="predicted"/>
<evidence type="ECO:0000313" key="2">
    <source>
        <dbReference type="EMBL" id="OQO02880.1"/>
    </source>
</evidence>